<protein>
    <submittedName>
        <fullName evidence="3">Molybdopterin-binding/glycosyltransferase family 2 protein</fullName>
    </submittedName>
</protein>
<keyword evidence="4" id="KW-1185">Reference proteome</keyword>
<dbReference type="InterPro" id="IPR029044">
    <property type="entry name" value="Nucleotide-diphossugar_trans"/>
</dbReference>
<dbReference type="InterPro" id="IPR025877">
    <property type="entry name" value="MobA-like_NTP_Trfase"/>
</dbReference>
<evidence type="ECO:0000256" key="1">
    <source>
        <dbReference type="ARBA" id="ARBA00022842"/>
    </source>
</evidence>
<dbReference type="Pfam" id="PF12804">
    <property type="entry name" value="NTP_transf_3"/>
    <property type="match status" value="1"/>
</dbReference>
<dbReference type="PANTHER" id="PTHR43777:SF1">
    <property type="entry name" value="MOLYBDENUM COFACTOR CYTIDYLYLTRANSFERASE"/>
    <property type="match status" value="1"/>
</dbReference>
<keyword evidence="1" id="KW-0460">Magnesium</keyword>
<name>A0ABW5DJL0_9HYPH</name>
<dbReference type="CDD" id="cd03522">
    <property type="entry name" value="MoeA_like"/>
    <property type="match status" value="1"/>
</dbReference>
<evidence type="ECO:0000313" key="4">
    <source>
        <dbReference type="Proteomes" id="UP001597373"/>
    </source>
</evidence>
<gene>
    <name evidence="3" type="ORF">ACFSMZ_10090</name>
</gene>
<dbReference type="Gene3D" id="3.90.550.10">
    <property type="entry name" value="Spore Coat Polysaccharide Biosynthesis Protein SpsA, Chain A"/>
    <property type="match status" value="1"/>
</dbReference>
<dbReference type="CDD" id="cd04182">
    <property type="entry name" value="GT_2_like_f"/>
    <property type="match status" value="1"/>
</dbReference>
<dbReference type="InterPro" id="IPR036425">
    <property type="entry name" value="MoaB/Mog-like_dom_sf"/>
</dbReference>
<dbReference type="InterPro" id="IPR012184">
    <property type="entry name" value="Bifunc_Mopterin-bd"/>
</dbReference>
<dbReference type="RefSeq" id="WP_345100565.1">
    <property type="nucleotide sequence ID" value="NZ_BAABGS010000075.1"/>
</dbReference>
<dbReference type="SUPFAM" id="SSF53218">
    <property type="entry name" value="Molybdenum cofactor biosynthesis proteins"/>
    <property type="match status" value="1"/>
</dbReference>
<comment type="caution">
    <text evidence="3">The sequence shown here is derived from an EMBL/GenBank/DDBJ whole genome shotgun (WGS) entry which is preliminary data.</text>
</comment>
<dbReference type="PIRSF" id="PIRSF036626">
    <property type="entry name" value="MPTBd_MobAlike"/>
    <property type="match status" value="1"/>
</dbReference>
<dbReference type="SUPFAM" id="SSF53448">
    <property type="entry name" value="Nucleotide-diphospho-sugar transferases"/>
    <property type="match status" value="1"/>
</dbReference>
<accession>A0ABW5DJL0</accession>
<dbReference type="EMBL" id="JBHUIR010000034">
    <property type="protein sequence ID" value="MFD2260114.1"/>
    <property type="molecule type" value="Genomic_DNA"/>
</dbReference>
<feature type="domain" description="MoaB/Mog" evidence="2">
    <location>
        <begin position="170"/>
        <end position="302"/>
    </location>
</feature>
<reference evidence="4" key="1">
    <citation type="journal article" date="2019" name="Int. J. Syst. Evol. Microbiol.">
        <title>The Global Catalogue of Microorganisms (GCM) 10K type strain sequencing project: providing services to taxonomists for standard genome sequencing and annotation.</title>
        <authorList>
            <consortium name="The Broad Institute Genomics Platform"/>
            <consortium name="The Broad Institute Genome Sequencing Center for Infectious Disease"/>
            <person name="Wu L."/>
            <person name="Ma J."/>
        </authorList>
    </citation>
    <scope>NUCLEOTIDE SEQUENCE [LARGE SCALE GENOMIC DNA]</scope>
    <source>
        <strain evidence="4">KCTC 23707</strain>
    </source>
</reference>
<sequence>MKFGVFRLEEAEGALLAHAINVDGRRIPKAHRLTAGDIASLRAAGIGQVTAAKLDEGDLDEDEAAARIAAALRFDNVEVRAPATGRVNLHATAAGLFTVDAVLIDAVNSVDPAITIATLAPNTSVEAGQMVATIKVIPFAVPERLVADAELICRQREAFAVRPFRARKVGLVQTELPILKTSVLDKTARITQGRLARSGSSITREIRAAHDESAVAEAIRTLIADNDMVIVFGASAVCDEDDVIPAAIRLAGGTVERIGMPVDPGNLLILGRLGDKPVLGAPGCARSPKLNGFDWVLDRILADVEVTPKVLAGMGVGGLLMEIPTRPQLREAADRPKAVTVGAMLLAAGRSSRMGTGNKLLSEFDGEALVRRSAKRVLASRTAFSVAVLGHQAEEVGEALDGLAIERVINPDYADGLSSSLKAGIRAMPETVAGALIVLADMPAVTTQDLDRMIDAFVQAGGKAIVRATHGGKRGNPVILPRALFPEVMELEGDTGARRIIETAALEVVDVELGPAASLDVDTPDVLQAAGGVLRR</sequence>
<dbReference type="SMART" id="SM00852">
    <property type="entry name" value="MoCF_biosynth"/>
    <property type="match status" value="1"/>
</dbReference>
<dbReference type="Proteomes" id="UP001597373">
    <property type="component" value="Unassembled WGS sequence"/>
</dbReference>
<evidence type="ECO:0000259" key="2">
    <source>
        <dbReference type="SMART" id="SM00852"/>
    </source>
</evidence>
<dbReference type="PANTHER" id="PTHR43777">
    <property type="entry name" value="MOLYBDENUM COFACTOR CYTIDYLYLTRANSFERASE"/>
    <property type="match status" value="1"/>
</dbReference>
<dbReference type="Gene3D" id="3.40.980.10">
    <property type="entry name" value="MoaB/Mog-like domain"/>
    <property type="match status" value="1"/>
</dbReference>
<organism evidence="3 4">
    <name type="scientific">Chelativorans composti</name>
    <dbReference type="NCBI Taxonomy" id="768533"/>
    <lineage>
        <taxon>Bacteria</taxon>
        <taxon>Pseudomonadati</taxon>
        <taxon>Pseudomonadota</taxon>
        <taxon>Alphaproteobacteria</taxon>
        <taxon>Hyphomicrobiales</taxon>
        <taxon>Phyllobacteriaceae</taxon>
        <taxon>Chelativorans</taxon>
    </lineage>
</organism>
<evidence type="ECO:0000313" key="3">
    <source>
        <dbReference type="EMBL" id="MFD2260114.1"/>
    </source>
</evidence>
<proteinExistence type="predicted"/>
<dbReference type="InterPro" id="IPR001453">
    <property type="entry name" value="MoaB/Mog_dom"/>
</dbReference>